<dbReference type="AlphaFoldDB" id="A0A1A9UW20"/>
<dbReference type="VEuPathDB" id="VectorBase:GAUT017665"/>
<sequence length="104" mass="10873">MHNRMDITWYVPNGDNGCGHCGRGCGMFVLPRVPRKLLPPGDIGGPNKVGLPIATGDGKEGLRAPDAKGGGLGAGADQAELSETLECREEVTAIEAKKTGFNKK</sequence>
<keyword evidence="3" id="KW-1185">Reference proteome</keyword>
<dbReference type="EnsemblMetazoa" id="GAUT017665-RA">
    <property type="protein sequence ID" value="GAUT017665-PA"/>
    <property type="gene ID" value="GAUT017665"/>
</dbReference>
<dbReference type="Proteomes" id="UP000078200">
    <property type="component" value="Unassembled WGS sequence"/>
</dbReference>
<organism evidence="2 3">
    <name type="scientific">Glossina austeni</name>
    <name type="common">Savannah tsetse fly</name>
    <dbReference type="NCBI Taxonomy" id="7395"/>
    <lineage>
        <taxon>Eukaryota</taxon>
        <taxon>Metazoa</taxon>
        <taxon>Ecdysozoa</taxon>
        <taxon>Arthropoda</taxon>
        <taxon>Hexapoda</taxon>
        <taxon>Insecta</taxon>
        <taxon>Pterygota</taxon>
        <taxon>Neoptera</taxon>
        <taxon>Endopterygota</taxon>
        <taxon>Diptera</taxon>
        <taxon>Brachycera</taxon>
        <taxon>Muscomorpha</taxon>
        <taxon>Hippoboscoidea</taxon>
        <taxon>Glossinidae</taxon>
        <taxon>Glossina</taxon>
    </lineage>
</organism>
<evidence type="ECO:0000313" key="2">
    <source>
        <dbReference type="EnsemblMetazoa" id="GAUT017665-PA"/>
    </source>
</evidence>
<evidence type="ECO:0000256" key="1">
    <source>
        <dbReference type="SAM" id="MobiDB-lite"/>
    </source>
</evidence>
<feature type="compositionally biased region" description="Basic and acidic residues" evidence="1">
    <location>
        <begin position="57"/>
        <end position="66"/>
    </location>
</feature>
<protein>
    <submittedName>
        <fullName evidence="2">Uncharacterized protein</fullName>
    </submittedName>
</protein>
<feature type="region of interest" description="Disordered" evidence="1">
    <location>
        <begin position="38"/>
        <end position="75"/>
    </location>
</feature>
<evidence type="ECO:0000313" key="3">
    <source>
        <dbReference type="Proteomes" id="UP000078200"/>
    </source>
</evidence>
<accession>A0A1A9UW20</accession>
<name>A0A1A9UW20_GLOAU</name>
<reference evidence="2" key="1">
    <citation type="submission" date="2020-05" db="UniProtKB">
        <authorList>
            <consortium name="EnsemblMetazoa"/>
        </authorList>
    </citation>
    <scope>IDENTIFICATION</scope>
    <source>
        <strain evidence="2">TTRI</strain>
    </source>
</reference>
<proteinExistence type="predicted"/>